<feature type="compositionally biased region" description="Basic and acidic residues" evidence="4">
    <location>
        <begin position="15"/>
        <end position="28"/>
    </location>
</feature>
<feature type="region of interest" description="Disordered" evidence="4">
    <location>
        <begin position="1"/>
        <end position="113"/>
    </location>
</feature>
<reference evidence="7 8" key="1">
    <citation type="submission" date="2021-04" db="EMBL/GenBank/DDBJ databases">
        <authorList>
            <person name="Bliznina A."/>
        </authorList>
    </citation>
    <scope>NUCLEOTIDE SEQUENCE [LARGE SCALE GENOMIC DNA]</scope>
</reference>
<keyword evidence="5" id="KW-0812">Transmembrane</keyword>
<dbReference type="PANTHER" id="PTHR24252:SF7">
    <property type="entry name" value="HYALIN"/>
    <property type="match status" value="1"/>
</dbReference>
<gene>
    <name evidence="7" type="ORF">OKIOD_LOCUS2618</name>
</gene>
<dbReference type="InterPro" id="IPR043504">
    <property type="entry name" value="Peptidase_S1_PA_chymotrypsin"/>
</dbReference>
<feature type="compositionally biased region" description="Low complexity" evidence="4">
    <location>
        <begin position="57"/>
        <end position="73"/>
    </location>
</feature>
<proteinExistence type="predicted"/>
<feature type="domain" description="Peptidase S1" evidence="6">
    <location>
        <begin position="263"/>
        <end position="505"/>
    </location>
</feature>
<dbReference type="InterPro" id="IPR001254">
    <property type="entry name" value="Trypsin_dom"/>
</dbReference>
<accession>A0ABN7RYS1</accession>
<keyword evidence="1" id="KW-0645">Protease</keyword>
<dbReference type="EMBL" id="OU015568">
    <property type="protein sequence ID" value="CAG5085951.1"/>
    <property type="molecule type" value="Genomic_DNA"/>
</dbReference>
<keyword evidence="3" id="KW-1015">Disulfide bond</keyword>
<evidence type="ECO:0000256" key="1">
    <source>
        <dbReference type="ARBA" id="ARBA00022670"/>
    </source>
</evidence>
<dbReference type="InterPro" id="IPR018114">
    <property type="entry name" value="TRYPSIN_HIS"/>
</dbReference>
<dbReference type="CDD" id="cd00190">
    <property type="entry name" value="Tryp_SPc"/>
    <property type="match status" value="1"/>
</dbReference>
<keyword evidence="2" id="KW-0720">Serine protease</keyword>
<organism evidence="7 8">
    <name type="scientific">Oikopleura dioica</name>
    <name type="common">Tunicate</name>
    <dbReference type="NCBI Taxonomy" id="34765"/>
    <lineage>
        <taxon>Eukaryota</taxon>
        <taxon>Metazoa</taxon>
        <taxon>Chordata</taxon>
        <taxon>Tunicata</taxon>
        <taxon>Appendicularia</taxon>
        <taxon>Copelata</taxon>
        <taxon>Oikopleuridae</taxon>
        <taxon>Oikopleura</taxon>
    </lineage>
</organism>
<evidence type="ECO:0000256" key="4">
    <source>
        <dbReference type="SAM" id="MobiDB-lite"/>
    </source>
</evidence>
<dbReference type="SUPFAM" id="SSF50494">
    <property type="entry name" value="Trypsin-like serine proteases"/>
    <property type="match status" value="1"/>
</dbReference>
<dbReference type="Gene3D" id="2.40.10.10">
    <property type="entry name" value="Trypsin-like serine proteases"/>
    <property type="match status" value="1"/>
</dbReference>
<dbReference type="Pfam" id="PF00089">
    <property type="entry name" value="Trypsin"/>
    <property type="match status" value="1"/>
</dbReference>
<dbReference type="PANTHER" id="PTHR24252">
    <property type="entry name" value="ACROSIN-RELATED"/>
    <property type="match status" value="1"/>
</dbReference>
<evidence type="ECO:0000259" key="6">
    <source>
        <dbReference type="PROSITE" id="PS50240"/>
    </source>
</evidence>
<evidence type="ECO:0000313" key="7">
    <source>
        <dbReference type="EMBL" id="CAG5085951.1"/>
    </source>
</evidence>
<evidence type="ECO:0000256" key="3">
    <source>
        <dbReference type="ARBA" id="ARBA00023157"/>
    </source>
</evidence>
<dbReference type="PRINTS" id="PR00722">
    <property type="entry name" value="CHYMOTRYPSIN"/>
</dbReference>
<protein>
    <submittedName>
        <fullName evidence="7">Oidioi.mRNA.OKI2018_I69.PAR.g11060.t1.cds</fullName>
    </submittedName>
</protein>
<feature type="transmembrane region" description="Helical" evidence="5">
    <location>
        <begin position="147"/>
        <end position="169"/>
    </location>
</feature>
<dbReference type="PROSITE" id="PS00134">
    <property type="entry name" value="TRYPSIN_HIS"/>
    <property type="match status" value="1"/>
</dbReference>
<keyword evidence="5" id="KW-1133">Transmembrane helix</keyword>
<keyword evidence="5" id="KW-0472">Membrane</keyword>
<dbReference type="Proteomes" id="UP001158576">
    <property type="component" value="Chromosome PAR"/>
</dbReference>
<dbReference type="InterPro" id="IPR009003">
    <property type="entry name" value="Peptidase_S1_PA"/>
</dbReference>
<sequence>MSSTEPSTRKSRLEKKKESKRDLADRLLKYAVLPNDDWSRSPDGRMTHRSVSHNSLDRSQSSRRSFSASVSQESDQRWQRQSLPKTPKRVESLSTIRQPRPSGGTSPDLEAPEYEYVDGTKPKEKTTGGGGGGVNGSIVAINAQPRAAIVFGINNFLILIALIVGFSIIGTQVNTIKNFLIPENGNVTNPLEIPPRLAIQLRECSIPKHADPVVSYWYRKPGETSDSQHLSNGGRLEKSLNITETRKKSSGQDRLWVSQDGRIFGGDPAEIEDYPWQVSMHSAATGHQCGASLITTRWLLTAAHCRKASDDPADWKAFFGIKYQPSVESCASGHWRAINAIVYKHPQWNEDTYQNDIALMRMTQDVQWTDKIMPICIGSAFTSEITGGSRVHVSGFGDTQNRDTDNGEEFQSSQVLNSVEVEYIAQDTCQDWYGEDHTMLDDQLCAGLESGGKDSCVADSGGPLVSAKQINGDVVWFQLGIVSFGYKCGVAKEKFIKILYLTCSL</sequence>
<evidence type="ECO:0000256" key="2">
    <source>
        <dbReference type="ARBA" id="ARBA00022825"/>
    </source>
</evidence>
<name>A0ABN7RYS1_OIKDI</name>
<keyword evidence="2" id="KW-0378">Hydrolase</keyword>
<dbReference type="PROSITE" id="PS50240">
    <property type="entry name" value="TRYPSIN_DOM"/>
    <property type="match status" value="1"/>
</dbReference>
<evidence type="ECO:0000256" key="5">
    <source>
        <dbReference type="SAM" id="Phobius"/>
    </source>
</evidence>
<dbReference type="InterPro" id="IPR001314">
    <property type="entry name" value="Peptidase_S1A"/>
</dbReference>
<keyword evidence="8" id="KW-1185">Reference proteome</keyword>
<evidence type="ECO:0000313" key="8">
    <source>
        <dbReference type="Proteomes" id="UP001158576"/>
    </source>
</evidence>
<feature type="compositionally biased region" description="Basic and acidic residues" evidence="4">
    <location>
        <begin position="37"/>
        <end position="46"/>
    </location>
</feature>
<dbReference type="SMART" id="SM00020">
    <property type="entry name" value="Tryp_SPc"/>
    <property type="match status" value="1"/>
</dbReference>